<dbReference type="GO" id="GO:0061640">
    <property type="term" value="P:cytoskeleton-dependent cytokinesis"/>
    <property type="evidence" value="ECO:0007669"/>
    <property type="project" value="InterPro"/>
</dbReference>
<organism evidence="2 3">
    <name type="scientific">Dioszegia hungarica</name>
    <dbReference type="NCBI Taxonomy" id="4972"/>
    <lineage>
        <taxon>Eukaryota</taxon>
        <taxon>Fungi</taxon>
        <taxon>Dikarya</taxon>
        <taxon>Basidiomycota</taxon>
        <taxon>Agaricomycotina</taxon>
        <taxon>Tremellomycetes</taxon>
        <taxon>Tremellales</taxon>
        <taxon>Bulleribasidiaceae</taxon>
        <taxon>Dioszegia</taxon>
    </lineage>
</organism>
<evidence type="ECO:0000313" key="2">
    <source>
        <dbReference type="EMBL" id="KAI9633823.1"/>
    </source>
</evidence>
<dbReference type="InterPro" id="IPR009991">
    <property type="entry name" value="DCTN3"/>
</dbReference>
<dbReference type="Pfam" id="PF07426">
    <property type="entry name" value="Dynactin_p22"/>
    <property type="match status" value="1"/>
</dbReference>
<reference evidence="2" key="1">
    <citation type="journal article" date="2022" name="G3 (Bethesda)">
        <title>High quality genome of the basidiomycete yeast Dioszegia hungarica PDD-24b-2 isolated from cloud water.</title>
        <authorList>
            <person name="Jarrige D."/>
            <person name="Haridas S."/>
            <person name="Bleykasten-Grosshans C."/>
            <person name="Joly M."/>
            <person name="Nadalig T."/>
            <person name="Sancelme M."/>
            <person name="Vuilleumier S."/>
            <person name="Grigoriev I.V."/>
            <person name="Amato P."/>
            <person name="Bringel F."/>
        </authorList>
    </citation>
    <scope>NUCLEOTIDE SEQUENCE</scope>
    <source>
        <strain evidence="2">PDD-24b-2</strain>
    </source>
</reference>
<sequence length="233" mass="26002">MALQTESILPFTLRLNALEAKVIGASSYPSSDPRDTAPPKLGESSKTALRRVREIHEALERIGGDNEGLRRFIGNYEAYLPFLSLPDPSSASGAQGDPSDPSRPATGPIAEYDLVPDKVKVTMLLEAAADIKGVERDLREVELLKGRGVEGAGELEKLLPLRPQLLDRTRESQNQSQALSAARQQTTNLLVQYNEYTSALSELFLDIHRRLEYMEEAVSRVERKKRRELAERY</sequence>
<keyword evidence="3" id="KW-1185">Reference proteome</keyword>
<evidence type="ECO:0000313" key="3">
    <source>
        <dbReference type="Proteomes" id="UP001164286"/>
    </source>
</evidence>
<comment type="caution">
    <text evidence="2">The sequence shown here is derived from an EMBL/GenBank/DDBJ whole genome shotgun (WGS) entry which is preliminary data.</text>
</comment>
<dbReference type="GeneID" id="77729329"/>
<name>A0AA38LSW3_9TREE</name>
<accession>A0AA38LSW3</accession>
<dbReference type="EMBL" id="JAKWFO010000008">
    <property type="protein sequence ID" value="KAI9633823.1"/>
    <property type="molecule type" value="Genomic_DNA"/>
</dbReference>
<protein>
    <submittedName>
        <fullName evidence="2">Uncharacterized protein</fullName>
    </submittedName>
</protein>
<evidence type="ECO:0000256" key="1">
    <source>
        <dbReference type="SAM" id="MobiDB-lite"/>
    </source>
</evidence>
<proteinExistence type="predicted"/>
<dbReference type="AlphaFoldDB" id="A0AA38LSW3"/>
<dbReference type="Proteomes" id="UP001164286">
    <property type="component" value="Unassembled WGS sequence"/>
</dbReference>
<dbReference type="PANTHER" id="PTHR28360">
    <property type="entry name" value="DYNACTIN SUBUNIT 3"/>
    <property type="match status" value="1"/>
</dbReference>
<dbReference type="GO" id="GO:0005869">
    <property type="term" value="C:dynactin complex"/>
    <property type="evidence" value="ECO:0007669"/>
    <property type="project" value="InterPro"/>
</dbReference>
<dbReference type="RefSeq" id="XP_052943600.1">
    <property type="nucleotide sequence ID" value="XM_053090124.1"/>
</dbReference>
<feature type="region of interest" description="Disordered" evidence="1">
    <location>
        <begin position="26"/>
        <end position="47"/>
    </location>
</feature>
<dbReference type="PANTHER" id="PTHR28360:SF1">
    <property type="entry name" value="DYNACTIN SUBUNIT 3"/>
    <property type="match status" value="1"/>
</dbReference>
<gene>
    <name evidence="2" type="ORF">MKK02DRAFT_38484</name>
</gene>
<feature type="region of interest" description="Disordered" evidence="1">
    <location>
        <begin position="87"/>
        <end position="109"/>
    </location>
</feature>